<dbReference type="GO" id="GO:0003774">
    <property type="term" value="F:cytoskeletal motor activity"/>
    <property type="evidence" value="ECO:0007669"/>
    <property type="project" value="InterPro"/>
</dbReference>
<feature type="domain" description="Flagellar motor switch protein FliG C-terminal" evidence="10">
    <location>
        <begin position="231"/>
        <end position="336"/>
    </location>
</feature>
<organism evidence="14 15">
    <name type="scientific">Helicobacter apodemus</name>
    <dbReference type="NCBI Taxonomy" id="135569"/>
    <lineage>
        <taxon>Bacteria</taxon>
        <taxon>Pseudomonadati</taxon>
        <taxon>Campylobacterota</taxon>
        <taxon>Epsilonproteobacteria</taxon>
        <taxon>Campylobacterales</taxon>
        <taxon>Helicobacteraceae</taxon>
        <taxon>Helicobacter</taxon>
    </lineage>
</organism>
<evidence type="ECO:0000256" key="3">
    <source>
        <dbReference type="ARBA" id="ARBA00010299"/>
    </source>
</evidence>
<dbReference type="KEGG" id="had:CDV25_09690"/>
<evidence type="ECO:0000259" key="11">
    <source>
        <dbReference type="Pfam" id="PF14841"/>
    </source>
</evidence>
<evidence type="ECO:0000256" key="4">
    <source>
        <dbReference type="ARBA" id="ARBA00021870"/>
    </source>
</evidence>
<dbReference type="Pfam" id="PF14842">
    <property type="entry name" value="FliG_N"/>
    <property type="match status" value="1"/>
</dbReference>
<dbReference type="EMBL" id="JRPC02000001">
    <property type="protein sequence ID" value="TLE17202.1"/>
    <property type="molecule type" value="Genomic_DNA"/>
</dbReference>
<dbReference type="NCBIfam" id="TIGR00207">
    <property type="entry name" value="fliG"/>
    <property type="match status" value="1"/>
</dbReference>
<keyword evidence="9" id="KW-0975">Bacterial flagellum</keyword>
<feature type="domain" description="Flagellar motor switch protein FliG middle" evidence="11">
    <location>
        <begin position="128"/>
        <end position="201"/>
    </location>
</feature>
<dbReference type="Gene3D" id="1.20.5.2020">
    <property type="match status" value="1"/>
</dbReference>
<dbReference type="Pfam" id="PF01706">
    <property type="entry name" value="FliG_C"/>
    <property type="match status" value="1"/>
</dbReference>
<keyword evidence="14" id="KW-0282">Flagellum</keyword>
<dbReference type="InterPro" id="IPR028263">
    <property type="entry name" value="FliG_N"/>
</dbReference>
<dbReference type="InterPro" id="IPR011002">
    <property type="entry name" value="FliG_a-hlx"/>
</dbReference>
<dbReference type="GO" id="GO:0071973">
    <property type="term" value="P:bacterial-type flagellum-dependent cell motility"/>
    <property type="evidence" value="ECO:0007669"/>
    <property type="project" value="InterPro"/>
</dbReference>
<evidence type="ECO:0000256" key="2">
    <source>
        <dbReference type="ARBA" id="ARBA00004413"/>
    </source>
</evidence>
<evidence type="ECO:0000256" key="5">
    <source>
        <dbReference type="ARBA" id="ARBA00022475"/>
    </source>
</evidence>
<comment type="subcellular location">
    <subcellularLocation>
        <location evidence="1">Bacterial flagellum basal body</location>
    </subcellularLocation>
    <subcellularLocation>
        <location evidence="2">Cell membrane</location>
        <topology evidence="2">Peripheral membrane protein</topology>
        <orientation evidence="2">Cytoplasmic side</orientation>
    </subcellularLocation>
</comment>
<keyword evidence="15" id="KW-1185">Reference proteome</keyword>
<gene>
    <name evidence="14" type="primary">fliG</name>
    <name evidence="13" type="ORF">CDV25_09690</name>
    <name evidence="14" type="ORF">LS72_000165</name>
</gene>
<dbReference type="PIRSF" id="PIRSF003161">
    <property type="entry name" value="FliG"/>
    <property type="match status" value="1"/>
</dbReference>
<dbReference type="Proteomes" id="UP000244890">
    <property type="component" value="Chromosome"/>
</dbReference>
<evidence type="ECO:0000256" key="6">
    <source>
        <dbReference type="ARBA" id="ARBA00022500"/>
    </source>
</evidence>
<dbReference type="RefSeq" id="WP_034552475.1">
    <property type="nucleotide sequence ID" value="NZ_CP021886.1"/>
</dbReference>
<dbReference type="EMBL" id="CP021886">
    <property type="protein sequence ID" value="AWI35000.1"/>
    <property type="molecule type" value="Genomic_DNA"/>
</dbReference>
<dbReference type="InterPro" id="IPR023087">
    <property type="entry name" value="Flg_Motor_Flig_C"/>
</dbReference>
<evidence type="ECO:0000259" key="10">
    <source>
        <dbReference type="Pfam" id="PF01706"/>
    </source>
</evidence>
<keyword evidence="14" id="KW-0969">Cilium</keyword>
<dbReference type="GO" id="GO:0006935">
    <property type="term" value="P:chemotaxis"/>
    <property type="evidence" value="ECO:0007669"/>
    <property type="project" value="UniProtKB-KW"/>
</dbReference>
<dbReference type="GO" id="GO:0009425">
    <property type="term" value="C:bacterial-type flagellum basal body"/>
    <property type="evidence" value="ECO:0007669"/>
    <property type="project" value="UniProtKB-SubCell"/>
</dbReference>
<evidence type="ECO:0000259" key="12">
    <source>
        <dbReference type="Pfam" id="PF14842"/>
    </source>
</evidence>
<keyword evidence="5" id="KW-1003">Cell membrane</keyword>
<evidence type="ECO:0000256" key="7">
    <source>
        <dbReference type="ARBA" id="ARBA00022779"/>
    </source>
</evidence>
<keyword evidence="7" id="KW-0283">Flagellar rotation</keyword>
<dbReference type="PRINTS" id="PR00954">
    <property type="entry name" value="FLGMOTORFLIG"/>
</dbReference>
<keyword evidence="6" id="KW-0145">Chemotaxis</keyword>
<dbReference type="Proteomes" id="UP000029920">
    <property type="component" value="Unassembled WGS sequence"/>
</dbReference>
<reference evidence="14 15" key="1">
    <citation type="journal article" date="2014" name="Genome Announc.">
        <title>Draft genome sequences of eight enterohepatic helicobacter species isolated from both laboratory and wild rodents.</title>
        <authorList>
            <person name="Sheh A."/>
            <person name="Shen Z."/>
            <person name="Fox J.G."/>
        </authorList>
    </citation>
    <scope>NUCLEOTIDE SEQUENCE [LARGE SCALE GENOMIC DNA]</scope>
    <source>
        <strain evidence="14 15">MIT-03-7007</strain>
    </source>
</reference>
<sequence length="344" mass="38429">MSSITLSPRQQAQYDELSMSEKIAILLVQLGDEITGEIFSHLDLDSITEVSKYIAQNAGIDKAIAGAILEEFYAIFQSNQYISTGGFEYAKELLYRTLGPEAAKKVLDKLAKSMQSSQNFSYLSRVRPQQLSDFIIHEHPQTIALILAHMDPSNAAETLNFFSDDLRAEIAIRMANLGDISPNVVKRVSTVLENKLESLTSYKVEVGGTRAVAEVFNRLGQKSAKSTIAYIEQIDDQLAAAIKEMMFTFEDIEKLDNNAIREILKVADKKDLILALKASPEELKQKFMSSMSQRAGEQFLEEMQYLGAVKVKDVESAQRRIVESVQTLSEQGIIQIGEQEDTIE</sequence>
<dbReference type="InterPro" id="IPR000090">
    <property type="entry name" value="Flg_Motor_Flig"/>
</dbReference>
<evidence type="ECO:0000256" key="8">
    <source>
        <dbReference type="ARBA" id="ARBA00023136"/>
    </source>
</evidence>
<evidence type="ECO:0000313" key="16">
    <source>
        <dbReference type="Proteomes" id="UP000244890"/>
    </source>
</evidence>
<dbReference type="InterPro" id="IPR032779">
    <property type="entry name" value="FliG_M"/>
</dbReference>
<reference evidence="14" key="3">
    <citation type="submission" date="2018-04" db="EMBL/GenBank/DDBJ databases">
        <authorList>
            <person name="Sheh A."/>
            <person name="Shen Z."/>
            <person name="Mannion A.J."/>
            <person name="Fox J.G."/>
        </authorList>
    </citation>
    <scope>NUCLEOTIDE SEQUENCE</scope>
    <source>
        <strain evidence="14">MIT-03-7007</strain>
    </source>
</reference>
<feature type="domain" description="Flagellar motor switch protein FliG N-terminal" evidence="12">
    <location>
        <begin position="16"/>
        <end position="117"/>
    </location>
</feature>
<evidence type="ECO:0000313" key="14">
    <source>
        <dbReference type="EMBL" id="TLE17202.1"/>
    </source>
</evidence>
<keyword evidence="14" id="KW-0966">Cell projection</keyword>
<evidence type="ECO:0000256" key="1">
    <source>
        <dbReference type="ARBA" id="ARBA00004117"/>
    </source>
</evidence>
<accession>A0A099UJZ5</accession>
<dbReference type="Gene3D" id="1.10.220.30">
    <property type="match status" value="3"/>
</dbReference>
<dbReference type="SUPFAM" id="SSF48029">
    <property type="entry name" value="FliG"/>
    <property type="match status" value="2"/>
</dbReference>
<name>A0A099UJZ5_9HELI</name>
<dbReference type="GO" id="GO:0005886">
    <property type="term" value="C:plasma membrane"/>
    <property type="evidence" value="ECO:0007669"/>
    <property type="project" value="UniProtKB-SubCell"/>
</dbReference>
<evidence type="ECO:0000313" key="13">
    <source>
        <dbReference type="EMBL" id="AWI35000.1"/>
    </source>
</evidence>
<dbReference type="OrthoDB" id="9780302at2"/>
<reference evidence="13 16" key="2">
    <citation type="submission" date="2017-06" db="EMBL/GenBank/DDBJ databases">
        <title>Complete genome of Helicobacter apodemus.</title>
        <authorList>
            <person name="Cho S."/>
        </authorList>
    </citation>
    <scope>NUCLEOTIDE SEQUENCE [LARGE SCALE GENOMIC DNA]</scope>
    <source>
        <strain evidence="13">SCJK1</strain>
        <strain evidence="16">SNUVETPUB-15-01</strain>
    </source>
</reference>
<comment type="similarity">
    <text evidence="3">Belongs to the FliG family.</text>
</comment>
<evidence type="ECO:0000256" key="9">
    <source>
        <dbReference type="ARBA" id="ARBA00023143"/>
    </source>
</evidence>
<dbReference type="Pfam" id="PF14841">
    <property type="entry name" value="FliG_M"/>
    <property type="match status" value="1"/>
</dbReference>
<dbReference type="AlphaFoldDB" id="A0A099UJZ5"/>
<dbReference type="PANTHER" id="PTHR30534">
    <property type="entry name" value="FLAGELLAR MOTOR SWITCH PROTEIN FLIG"/>
    <property type="match status" value="1"/>
</dbReference>
<proteinExistence type="inferred from homology"/>
<protein>
    <recommendedName>
        <fullName evidence="4">Flagellar motor switch protein FliG</fullName>
    </recommendedName>
</protein>
<dbReference type="PANTHER" id="PTHR30534:SF0">
    <property type="entry name" value="FLAGELLAR MOTOR SWITCH PROTEIN FLIG"/>
    <property type="match status" value="1"/>
</dbReference>
<evidence type="ECO:0000313" key="15">
    <source>
        <dbReference type="Proteomes" id="UP000029920"/>
    </source>
</evidence>
<keyword evidence="8" id="KW-0472">Membrane</keyword>